<dbReference type="PROSITE" id="PS51186">
    <property type="entry name" value="GNAT"/>
    <property type="match status" value="2"/>
</dbReference>
<sequence>MKWGPLTYEDARALAEFWAEVEAEDRIGEIYGAEDVAEHLSSELIDLAAGTFAARDGDRIAAFGYLPVRQATEGGVHALRLWGGVHPAYRGRGLGRRIVDWAVDVAPMLGEKAFPGVAVEVHLGAHDTNPALAALAEGAGFAVVRTFAHMERSLSGGLPALRTPEGVRIATWSPEVDDGARNVRNESFRDHWGSVPHTPESWAGHITGSRNFRPESSFVALAGDRAVGVLMTHFFDAQSAHRGERQAWIQIVGTLREWRGKGVAGALIAHALDAFARQGYQSAGLGVDTDNPTGAVAVYERAGFAITERHKNYALSVPQGETGDEPGAAVHE</sequence>
<dbReference type="PANTHER" id="PTHR43877">
    <property type="entry name" value="AMINOALKYLPHOSPHONATE N-ACETYLTRANSFERASE-RELATED-RELATED"/>
    <property type="match status" value="1"/>
</dbReference>
<dbReference type="EC" id="2.3.1.-" evidence="4"/>
<evidence type="ECO:0000313" key="5">
    <source>
        <dbReference type="Proteomes" id="UP001596058"/>
    </source>
</evidence>
<evidence type="ECO:0000259" key="3">
    <source>
        <dbReference type="PROSITE" id="PS51186"/>
    </source>
</evidence>
<reference evidence="5" key="1">
    <citation type="journal article" date="2019" name="Int. J. Syst. Evol. Microbiol.">
        <title>The Global Catalogue of Microorganisms (GCM) 10K type strain sequencing project: providing services to taxonomists for standard genome sequencing and annotation.</title>
        <authorList>
            <consortium name="The Broad Institute Genomics Platform"/>
            <consortium name="The Broad Institute Genome Sequencing Center for Infectious Disease"/>
            <person name="Wu L."/>
            <person name="Ma J."/>
        </authorList>
    </citation>
    <scope>NUCLEOTIDE SEQUENCE [LARGE SCALE GENOMIC DNA]</scope>
    <source>
        <strain evidence="5">CCUG 53903</strain>
    </source>
</reference>
<dbReference type="InterPro" id="IPR016181">
    <property type="entry name" value="Acyl_CoA_acyltransferase"/>
</dbReference>
<dbReference type="EMBL" id="JBHSPA010000008">
    <property type="protein sequence ID" value="MFC5823326.1"/>
    <property type="molecule type" value="Genomic_DNA"/>
</dbReference>
<dbReference type="SUPFAM" id="SSF55729">
    <property type="entry name" value="Acyl-CoA N-acyltransferases (Nat)"/>
    <property type="match status" value="2"/>
</dbReference>
<keyword evidence="2 4" id="KW-0012">Acyltransferase</keyword>
<accession>A0ABW1CF08</accession>
<keyword evidence="5" id="KW-1185">Reference proteome</keyword>
<evidence type="ECO:0000256" key="1">
    <source>
        <dbReference type="ARBA" id="ARBA00022679"/>
    </source>
</evidence>
<dbReference type="Gene3D" id="3.40.630.30">
    <property type="match status" value="1"/>
</dbReference>
<feature type="domain" description="N-acetyltransferase" evidence="3">
    <location>
        <begin position="167"/>
        <end position="324"/>
    </location>
</feature>
<proteinExistence type="predicted"/>
<dbReference type="GO" id="GO:0016746">
    <property type="term" value="F:acyltransferase activity"/>
    <property type="evidence" value="ECO:0007669"/>
    <property type="project" value="UniProtKB-KW"/>
</dbReference>
<evidence type="ECO:0000313" key="4">
    <source>
        <dbReference type="EMBL" id="MFC5823326.1"/>
    </source>
</evidence>
<dbReference type="Proteomes" id="UP001596058">
    <property type="component" value="Unassembled WGS sequence"/>
</dbReference>
<name>A0ABW1CF08_9ACTN</name>
<comment type="caution">
    <text evidence="4">The sequence shown here is derived from an EMBL/GenBank/DDBJ whole genome shotgun (WGS) entry which is preliminary data.</text>
</comment>
<dbReference type="InterPro" id="IPR000182">
    <property type="entry name" value="GNAT_dom"/>
</dbReference>
<evidence type="ECO:0000256" key="2">
    <source>
        <dbReference type="ARBA" id="ARBA00023315"/>
    </source>
</evidence>
<feature type="domain" description="N-acetyltransferase" evidence="3">
    <location>
        <begin position="1"/>
        <end position="165"/>
    </location>
</feature>
<protein>
    <submittedName>
        <fullName evidence="4">GNAT family N-acetyltransferase</fullName>
        <ecNumber evidence="4">2.3.1.-</ecNumber>
    </submittedName>
</protein>
<dbReference type="RefSeq" id="WP_379512864.1">
    <property type="nucleotide sequence ID" value="NZ_JBHSPA010000008.1"/>
</dbReference>
<dbReference type="InterPro" id="IPR050832">
    <property type="entry name" value="Bact_Acetyltransf"/>
</dbReference>
<organism evidence="4 5">
    <name type="scientific">Nonomuraea insulae</name>
    <dbReference type="NCBI Taxonomy" id="1616787"/>
    <lineage>
        <taxon>Bacteria</taxon>
        <taxon>Bacillati</taxon>
        <taxon>Actinomycetota</taxon>
        <taxon>Actinomycetes</taxon>
        <taxon>Streptosporangiales</taxon>
        <taxon>Streptosporangiaceae</taxon>
        <taxon>Nonomuraea</taxon>
    </lineage>
</organism>
<keyword evidence="1 4" id="KW-0808">Transferase</keyword>
<dbReference type="Pfam" id="PF00583">
    <property type="entry name" value="Acetyltransf_1"/>
    <property type="match status" value="1"/>
</dbReference>
<dbReference type="Pfam" id="PF13508">
    <property type="entry name" value="Acetyltransf_7"/>
    <property type="match status" value="1"/>
</dbReference>
<dbReference type="CDD" id="cd04301">
    <property type="entry name" value="NAT_SF"/>
    <property type="match status" value="2"/>
</dbReference>
<gene>
    <name evidence="4" type="ORF">ACFPZ3_05630</name>
</gene>